<proteinExistence type="predicted"/>
<evidence type="ECO:0008006" key="3">
    <source>
        <dbReference type="Google" id="ProtNLM"/>
    </source>
</evidence>
<dbReference type="EMBL" id="JAZHFS010000045">
    <property type="protein sequence ID" value="MEF2115250.1"/>
    <property type="molecule type" value="Genomic_DNA"/>
</dbReference>
<comment type="caution">
    <text evidence="1">The sequence shown here is derived from an EMBL/GenBank/DDBJ whole genome shotgun (WGS) entry which is preliminary data.</text>
</comment>
<reference evidence="1 2" key="1">
    <citation type="submission" date="2023-11" db="EMBL/GenBank/DDBJ databases">
        <title>Draft genome sequence of a psychrophilic Clostridium strain from permafrost water brine.</title>
        <authorList>
            <person name="Shcherbakova V.A."/>
            <person name="Trubitsyn V.E."/>
            <person name="Zakharyuk A.G."/>
        </authorList>
    </citation>
    <scope>NUCLEOTIDE SEQUENCE [LARGE SCALE GENOMIC DNA]</scope>
    <source>
        <strain evidence="1 2">14F</strain>
    </source>
</reference>
<accession>A0ABU7UXU7</accession>
<name>A0ABU7UXU7_9CLOT</name>
<evidence type="ECO:0000313" key="2">
    <source>
        <dbReference type="Proteomes" id="UP001498469"/>
    </source>
</evidence>
<organism evidence="1 2">
    <name type="scientific">Clostridium frigoriphilum</name>
    <dbReference type="NCBI Taxonomy" id="443253"/>
    <lineage>
        <taxon>Bacteria</taxon>
        <taxon>Bacillati</taxon>
        <taxon>Bacillota</taxon>
        <taxon>Clostridia</taxon>
        <taxon>Eubacteriales</taxon>
        <taxon>Clostridiaceae</taxon>
        <taxon>Clostridium</taxon>
    </lineage>
</organism>
<protein>
    <recommendedName>
        <fullName evidence="3">Topoisomerase II</fullName>
    </recommendedName>
</protein>
<keyword evidence="2" id="KW-1185">Reference proteome</keyword>
<gene>
    <name evidence="1" type="ORF">SJI18_23505</name>
</gene>
<dbReference type="Proteomes" id="UP001498469">
    <property type="component" value="Unassembled WGS sequence"/>
</dbReference>
<dbReference type="RefSeq" id="WP_216255636.1">
    <property type="nucleotide sequence ID" value="NZ_JAZHFS010000045.1"/>
</dbReference>
<sequence length="363" mass="43154">MVKRNPEITRRNKEIKILTEKLHVLLPQVLKLTGYESESSLNAKFGSKNADFIDLNNAVIISPQLYVQSWLQGYMDYLDLLGEFRYSSRYYLMYQEIIKYPTVWEYLKLFLQRTYLRNIDALSRNRPTIEESIMWIGQENASYGLLVTPRFKNDNWENDKSEIRYFKKDYWTIGHVLETGLVVPFEDEIITFKDVKQYLTFFKQTLVRASGSKYEKEISKKYSDFVLNSDFPEKVPLLIPEFRYGGLEKKHKYRLDFCIIDPFSLNKIGFELSPWSTHGQLTGIKGKSQKQVNEEAKCNFEKEMKKHKDYYRKYGVFSLIYTDSELQNIDGIFDDMRKYLEPNQVGIQLRLSIYDEFLKYDAK</sequence>
<evidence type="ECO:0000313" key="1">
    <source>
        <dbReference type="EMBL" id="MEF2115250.1"/>
    </source>
</evidence>